<evidence type="ECO:0000313" key="3">
    <source>
        <dbReference type="Proteomes" id="UP000815325"/>
    </source>
</evidence>
<evidence type="ECO:0000313" key="2">
    <source>
        <dbReference type="EMBL" id="KAF5829928.1"/>
    </source>
</evidence>
<dbReference type="SUPFAM" id="SSF52833">
    <property type="entry name" value="Thioredoxin-like"/>
    <property type="match status" value="1"/>
</dbReference>
<gene>
    <name evidence="2" type="ORF">DUNSADRAFT_15308</name>
</gene>
<feature type="signal peptide" evidence="1">
    <location>
        <begin position="1"/>
        <end position="23"/>
    </location>
</feature>
<keyword evidence="1" id="KW-0732">Signal</keyword>
<protein>
    <submittedName>
        <fullName evidence="2">Uncharacterized protein</fullName>
    </submittedName>
</protein>
<name>A0ABQ7G5P2_DUNSA</name>
<dbReference type="EMBL" id="MU070099">
    <property type="protein sequence ID" value="KAF5829928.1"/>
    <property type="molecule type" value="Genomic_DNA"/>
</dbReference>
<dbReference type="Proteomes" id="UP000815325">
    <property type="component" value="Unassembled WGS sequence"/>
</dbReference>
<dbReference type="InterPro" id="IPR036249">
    <property type="entry name" value="Thioredoxin-like_sf"/>
</dbReference>
<dbReference type="CDD" id="cd02961">
    <property type="entry name" value="PDI_a_family"/>
    <property type="match status" value="1"/>
</dbReference>
<organism evidence="2 3">
    <name type="scientific">Dunaliella salina</name>
    <name type="common">Green alga</name>
    <name type="synonym">Protococcus salinus</name>
    <dbReference type="NCBI Taxonomy" id="3046"/>
    <lineage>
        <taxon>Eukaryota</taxon>
        <taxon>Viridiplantae</taxon>
        <taxon>Chlorophyta</taxon>
        <taxon>core chlorophytes</taxon>
        <taxon>Chlorophyceae</taxon>
        <taxon>CS clade</taxon>
        <taxon>Chlamydomonadales</taxon>
        <taxon>Dunaliellaceae</taxon>
        <taxon>Dunaliella</taxon>
    </lineage>
</organism>
<proteinExistence type="predicted"/>
<dbReference type="Gene3D" id="3.40.30.10">
    <property type="entry name" value="Glutaredoxin"/>
    <property type="match status" value="1"/>
</dbReference>
<accession>A0ABQ7G5P2</accession>
<keyword evidence="3" id="KW-1185">Reference proteome</keyword>
<evidence type="ECO:0000256" key="1">
    <source>
        <dbReference type="SAM" id="SignalP"/>
    </source>
</evidence>
<feature type="chain" id="PRO_5046024881" evidence="1">
    <location>
        <begin position="24"/>
        <end position="154"/>
    </location>
</feature>
<reference evidence="2" key="1">
    <citation type="submission" date="2017-08" db="EMBL/GenBank/DDBJ databases">
        <authorList>
            <person name="Polle J.E."/>
            <person name="Barry K."/>
            <person name="Cushman J."/>
            <person name="Schmutz J."/>
            <person name="Tran D."/>
            <person name="Hathwaick L.T."/>
            <person name="Yim W.C."/>
            <person name="Jenkins J."/>
            <person name="Mckie-Krisberg Z.M."/>
            <person name="Prochnik S."/>
            <person name="Lindquist E."/>
            <person name="Dockter R.B."/>
            <person name="Adam C."/>
            <person name="Molina H."/>
            <person name="Bunkerborg J."/>
            <person name="Jin E."/>
            <person name="Buchheim M."/>
            <person name="Magnuson J."/>
        </authorList>
    </citation>
    <scope>NUCLEOTIDE SEQUENCE</scope>
    <source>
        <strain evidence="2">CCAP 19/18</strain>
    </source>
</reference>
<sequence>MSNRWTTLLVALFAYHFTSTATANPDVLEITPGEGKINGDRERVLLQRFGADAFPTIYVLSGSSAWKYEGNRNLESIKDFAFQGRLKTDAMERPPHGFIGSLIGKAHKLVKAMKSQYSHLREEHEWSNFTIIMAVLAVPVVVDGTQLHVAPRQE</sequence>
<comment type="caution">
    <text evidence="2">The sequence shown here is derived from an EMBL/GenBank/DDBJ whole genome shotgun (WGS) entry which is preliminary data.</text>
</comment>